<sequence>MKSCVSSSSTSNQIDVISLMGATNQNSMNLSKTSNVVSVSSNNHDDFLSIKSSNEQVNDSS</sequence>
<evidence type="ECO:0000313" key="1">
    <source>
        <dbReference type="EMBL" id="CAF4404827.1"/>
    </source>
</evidence>
<feature type="non-terminal residue" evidence="1">
    <location>
        <position position="61"/>
    </location>
</feature>
<comment type="caution">
    <text evidence="1">The sequence shown here is derived from an EMBL/GenBank/DDBJ whole genome shotgun (WGS) entry which is preliminary data.</text>
</comment>
<evidence type="ECO:0000313" key="2">
    <source>
        <dbReference type="Proteomes" id="UP000681967"/>
    </source>
</evidence>
<reference evidence="1" key="1">
    <citation type="submission" date="2021-02" db="EMBL/GenBank/DDBJ databases">
        <authorList>
            <person name="Nowell W R."/>
        </authorList>
    </citation>
    <scope>NUCLEOTIDE SEQUENCE</scope>
</reference>
<gene>
    <name evidence="1" type="ORF">BYL167_LOCUS31713</name>
</gene>
<dbReference type="EMBL" id="CAJOBH010056584">
    <property type="protein sequence ID" value="CAF4404827.1"/>
    <property type="molecule type" value="Genomic_DNA"/>
</dbReference>
<name>A0A8S2VME5_9BILA</name>
<dbReference type="Proteomes" id="UP000681967">
    <property type="component" value="Unassembled WGS sequence"/>
</dbReference>
<dbReference type="AlphaFoldDB" id="A0A8S2VME5"/>
<accession>A0A8S2VME5</accession>
<proteinExistence type="predicted"/>
<organism evidence="1 2">
    <name type="scientific">Rotaria magnacalcarata</name>
    <dbReference type="NCBI Taxonomy" id="392030"/>
    <lineage>
        <taxon>Eukaryota</taxon>
        <taxon>Metazoa</taxon>
        <taxon>Spiralia</taxon>
        <taxon>Gnathifera</taxon>
        <taxon>Rotifera</taxon>
        <taxon>Eurotatoria</taxon>
        <taxon>Bdelloidea</taxon>
        <taxon>Philodinida</taxon>
        <taxon>Philodinidae</taxon>
        <taxon>Rotaria</taxon>
    </lineage>
</organism>
<protein>
    <submittedName>
        <fullName evidence="1">Uncharacterized protein</fullName>
    </submittedName>
</protein>